<evidence type="ECO:0000256" key="2">
    <source>
        <dbReference type="ARBA" id="ARBA00013025"/>
    </source>
</evidence>
<dbReference type="AlphaFoldDB" id="A0A265NED9"/>
<evidence type="ECO:0000256" key="5">
    <source>
        <dbReference type="ARBA" id="ARBA00022741"/>
    </source>
</evidence>
<dbReference type="EC" id="6.3.2.17" evidence="2"/>
<dbReference type="SUPFAM" id="SSF53244">
    <property type="entry name" value="MurD-like peptide ligases, peptide-binding domain"/>
    <property type="match status" value="1"/>
</dbReference>
<dbReference type="NCBIfam" id="TIGR01499">
    <property type="entry name" value="folC"/>
    <property type="match status" value="1"/>
</dbReference>
<dbReference type="InterPro" id="IPR036615">
    <property type="entry name" value="Mur_ligase_C_dom_sf"/>
</dbReference>
<dbReference type="Pfam" id="PF02875">
    <property type="entry name" value="Mur_ligase_C"/>
    <property type="match status" value="1"/>
</dbReference>
<dbReference type="Gene3D" id="3.90.190.20">
    <property type="entry name" value="Mur ligase, C-terminal domain"/>
    <property type="match status" value="1"/>
</dbReference>
<keyword evidence="7" id="KW-0460">Magnesium</keyword>
<dbReference type="GO" id="GO:0004326">
    <property type="term" value="F:tetrahydrofolylpolyglutamate synthase activity"/>
    <property type="evidence" value="ECO:0007669"/>
    <property type="project" value="UniProtKB-EC"/>
</dbReference>
<reference evidence="13 14" key="1">
    <citation type="submission" date="2017-08" db="EMBL/GenBank/DDBJ databases">
        <title>Virgibacillus indicus sp. nov. and Virgibacillus profoundi sp. nov, two moderately halophilic bacteria isolated from marine sediment by using the Microfluidic Streak Plate.</title>
        <authorList>
            <person name="Xu B."/>
            <person name="Hu B."/>
            <person name="Wang J."/>
            <person name="Zhu Y."/>
            <person name="Huang L."/>
            <person name="Du W."/>
            <person name="Huang Y."/>
        </authorList>
    </citation>
    <scope>NUCLEOTIDE SEQUENCE [LARGE SCALE GENOMIC DNA]</scope>
    <source>
        <strain evidence="13 14">IO3-P2-C2</strain>
    </source>
</reference>
<dbReference type="Gene3D" id="3.40.1190.10">
    <property type="entry name" value="Mur-like, catalytic domain"/>
    <property type="match status" value="1"/>
</dbReference>
<evidence type="ECO:0000256" key="7">
    <source>
        <dbReference type="ARBA" id="ARBA00022842"/>
    </source>
</evidence>
<keyword evidence="5 10" id="KW-0547">Nucleotide-binding</keyword>
<dbReference type="PANTHER" id="PTHR11136:SF0">
    <property type="entry name" value="DIHYDROFOLATE SYNTHETASE-RELATED"/>
    <property type="match status" value="1"/>
</dbReference>
<comment type="similarity">
    <text evidence="1 10">Belongs to the folylpolyglutamate synthase family.</text>
</comment>
<feature type="domain" description="Mur ligase central" evidence="12">
    <location>
        <begin position="46"/>
        <end position="269"/>
    </location>
</feature>
<protein>
    <recommendedName>
        <fullName evidence="2">tetrahydrofolate synthase</fullName>
        <ecNumber evidence="2">6.3.2.17</ecNumber>
    </recommendedName>
    <alternativeName>
        <fullName evidence="8">Tetrahydrofolylpolyglutamate synthase</fullName>
    </alternativeName>
</protein>
<evidence type="ECO:0000256" key="9">
    <source>
        <dbReference type="ARBA" id="ARBA00047493"/>
    </source>
</evidence>
<keyword evidence="14" id="KW-1185">Reference proteome</keyword>
<comment type="caution">
    <text evidence="13">The sequence shown here is derived from an EMBL/GenBank/DDBJ whole genome shotgun (WGS) entry which is preliminary data.</text>
</comment>
<evidence type="ECO:0000256" key="4">
    <source>
        <dbReference type="ARBA" id="ARBA00022723"/>
    </source>
</evidence>
<dbReference type="InterPro" id="IPR004101">
    <property type="entry name" value="Mur_ligase_C"/>
</dbReference>
<dbReference type="GO" id="GO:0005524">
    <property type="term" value="F:ATP binding"/>
    <property type="evidence" value="ECO:0007669"/>
    <property type="project" value="UniProtKB-KW"/>
</dbReference>
<dbReference type="GO" id="GO:0005737">
    <property type="term" value="C:cytoplasm"/>
    <property type="evidence" value="ECO:0007669"/>
    <property type="project" value="TreeGrafter"/>
</dbReference>
<evidence type="ECO:0000256" key="8">
    <source>
        <dbReference type="ARBA" id="ARBA00030592"/>
    </source>
</evidence>
<dbReference type="GO" id="GO:0046872">
    <property type="term" value="F:metal ion binding"/>
    <property type="evidence" value="ECO:0007669"/>
    <property type="project" value="UniProtKB-KW"/>
</dbReference>
<dbReference type="InterPro" id="IPR036565">
    <property type="entry name" value="Mur-like_cat_sf"/>
</dbReference>
<dbReference type="Proteomes" id="UP000216498">
    <property type="component" value="Unassembled WGS sequence"/>
</dbReference>
<name>A0A265NED9_9BACI</name>
<dbReference type="RefSeq" id="WP_094883420.1">
    <property type="nucleotide sequence ID" value="NZ_NPMS01000001.1"/>
</dbReference>
<dbReference type="EMBL" id="NPMS01000001">
    <property type="protein sequence ID" value="OZU89819.1"/>
    <property type="molecule type" value="Genomic_DNA"/>
</dbReference>
<comment type="catalytic activity">
    <reaction evidence="9">
        <text>(6S)-5,6,7,8-tetrahydrofolyl-(gamma-L-Glu)(n) + L-glutamate + ATP = (6S)-5,6,7,8-tetrahydrofolyl-(gamma-L-Glu)(n+1) + ADP + phosphate + H(+)</text>
        <dbReference type="Rhea" id="RHEA:10580"/>
        <dbReference type="Rhea" id="RHEA-COMP:14738"/>
        <dbReference type="Rhea" id="RHEA-COMP:14740"/>
        <dbReference type="ChEBI" id="CHEBI:15378"/>
        <dbReference type="ChEBI" id="CHEBI:29985"/>
        <dbReference type="ChEBI" id="CHEBI:30616"/>
        <dbReference type="ChEBI" id="CHEBI:43474"/>
        <dbReference type="ChEBI" id="CHEBI:141005"/>
        <dbReference type="ChEBI" id="CHEBI:456216"/>
        <dbReference type="EC" id="6.3.2.17"/>
    </reaction>
</comment>
<proteinExistence type="inferred from homology"/>
<evidence type="ECO:0000256" key="10">
    <source>
        <dbReference type="PIRNR" id="PIRNR001563"/>
    </source>
</evidence>
<dbReference type="SUPFAM" id="SSF53623">
    <property type="entry name" value="MurD-like peptide ligases, catalytic domain"/>
    <property type="match status" value="1"/>
</dbReference>
<dbReference type="PIRSF" id="PIRSF001563">
    <property type="entry name" value="Folylpolyglu_synth"/>
    <property type="match status" value="1"/>
</dbReference>
<dbReference type="PANTHER" id="PTHR11136">
    <property type="entry name" value="FOLYLPOLYGLUTAMATE SYNTHASE-RELATED"/>
    <property type="match status" value="1"/>
</dbReference>
<keyword evidence="3 10" id="KW-0436">Ligase</keyword>
<dbReference type="InterPro" id="IPR001645">
    <property type="entry name" value="Folylpolyglutamate_synth"/>
</dbReference>
<dbReference type="InterPro" id="IPR013221">
    <property type="entry name" value="Mur_ligase_cen"/>
</dbReference>
<accession>A0A265NED9</accession>
<evidence type="ECO:0000256" key="3">
    <source>
        <dbReference type="ARBA" id="ARBA00022598"/>
    </source>
</evidence>
<evidence type="ECO:0000313" key="13">
    <source>
        <dbReference type="EMBL" id="OZU89819.1"/>
    </source>
</evidence>
<gene>
    <name evidence="13" type="ORF">CIL03_01385</name>
</gene>
<dbReference type="GO" id="GO:0008841">
    <property type="term" value="F:dihydrofolate synthase activity"/>
    <property type="evidence" value="ECO:0007669"/>
    <property type="project" value="TreeGrafter"/>
</dbReference>
<keyword evidence="4" id="KW-0479">Metal-binding</keyword>
<evidence type="ECO:0000256" key="1">
    <source>
        <dbReference type="ARBA" id="ARBA00008276"/>
    </source>
</evidence>
<dbReference type="Pfam" id="PF08245">
    <property type="entry name" value="Mur_ligase_M"/>
    <property type="match status" value="1"/>
</dbReference>
<dbReference type="OrthoDB" id="9809356at2"/>
<evidence type="ECO:0000259" key="11">
    <source>
        <dbReference type="Pfam" id="PF02875"/>
    </source>
</evidence>
<evidence type="ECO:0000256" key="6">
    <source>
        <dbReference type="ARBA" id="ARBA00022840"/>
    </source>
</evidence>
<organism evidence="13 14">
    <name type="scientific">Virgibacillus indicus</name>
    <dbReference type="NCBI Taxonomy" id="2024554"/>
    <lineage>
        <taxon>Bacteria</taxon>
        <taxon>Bacillati</taxon>
        <taxon>Bacillota</taxon>
        <taxon>Bacilli</taxon>
        <taxon>Bacillales</taxon>
        <taxon>Bacillaceae</taxon>
        <taxon>Virgibacillus</taxon>
    </lineage>
</organism>
<evidence type="ECO:0000259" key="12">
    <source>
        <dbReference type="Pfam" id="PF08245"/>
    </source>
</evidence>
<evidence type="ECO:0000313" key="14">
    <source>
        <dbReference type="Proteomes" id="UP000216498"/>
    </source>
</evidence>
<feature type="domain" description="Mur ligase C-terminal" evidence="11">
    <location>
        <begin position="296"/>
        <end position="397"/>
    </location>
</feature>
<keyword evidence="6 10" id="KW-0067">ATP-binding</keyword>
<sequence>MFESYQQTEAFFDSRKSLGIKPGLDRIYSLLDLLGNPQTKIRAIHIAGTNGKGSTVQFIKNALQANGFRIGVFSSPSLTGLTGHVGIDDTFISEEVFLDLCNEIYPAIRQLDNRNMSPTEFEIITALAFLFFSKTVDIAIIEAGMGGREDTTNCFTPALSIITNVAKDHTQFLGESLKEIAYHKAGIIKKHVPVILGEMELEALEVMETEIHDKKTKSYQLGDSFTYKLAEKIAGTQQFSWRKDNELHMLSVQILGEHQVKNASIAFMALKLLSETGLKVNTNKSIEAIKSTRVPGRFEIIQHNPIIVLDGAHNPAGIDTFLQTVTVNYNEKPKHLIFSAFKDKDLETMLNKLSGYFETITVTTFQHPRAASAEDLYRLTQAETKRIATDFKTAIKQIDPSDGNYFITGSLNFIAQVREYLLSHN</sequence>